<feature type="transmembrane region" description="Helical" evidence="7">
    <location>
        <begin position="327"/>
        <end position="345"/>
    </location>
</feature>
<evidence type="ECO:0000256" key="7">
    <source>
        <dbReference type="SAM" id="Phobius"/>
    </source>
</evidence>
<dbReference type="GO" id="GO:0000139">
    <property type="term" value="C:Golgi membrane"/>
    <property type="evidence" value="ECO:0007669"/>
    <property type="project" value="TreeGrafter"/>
</dbReference>
<dbReference type="OrthoDB" id="1601at2759"/>
<accession>A0A151ZJT3</accession>
<dbReference type="OMA" id="KIMTQHY"/>
<evidence type="ECO:0000256" key="2">
    <source>
        <dbReference type="ARBA" id="ARBA00022448"/>
    </source>
</evidence>
<reference evidence="8 9" key="1">
    <citation type="submission" date="2015-12" db="EMBL/GenBank/DDBJ databases">
        <title>Dictyostelia acquired genes for synthesis and detection of signals that induce cell-type specialization by lateral gene transfer from prokaryotes.</title>
        <authorList>
            <person name="Gloeckner G."/>
            <person name="Schaap P."/>
        </authorList>
    </citation>
    <scope>NUCLEOTIDE SEQUENCE [LARGE SCALE GENOMIC DNA]</scope>
    <source>
        <strain evidence="8 9">TK</strain>
    </source>
</reference>
<feature type="transmembrane region" description="Helical" evidence="7">
    <location>
        <begin position="299"/>
        <end position="321"/>
    </location>
</feature>
<dbReference type="InParanoid" id="A0A151ZJT3"/>
<sequence>MGGSEKNSIEISIGGETMDDNSKPKSSDGLSKIELSYNTKLGLSACGIMGFFIFYGILQERLMGVPYTDSQGNNPEYFTDSTFLVFSNRVFAALISVCIVLYKGESLKNAAPLYKYFGVAFSNFCATWCQYEALKYVNFPTQTLGKCGKMLPVMLVGTFISKKKYTLKDYAIALTITSGCMIFFLTGKISTDNYAEDESNGAVIGLLLMAAYMFFDSFTSTFQEKMFKGYTMSTQDQMIYVNSCSAIISLAILMVNGRLFPAIEFISAHNGVLYDSTMLSICASLGQMVIYYTIKEFGALIFSTIMVSRQVISIVLSTIFFHHPLSNYQWLGAFLVFGTLYYKSVEDSKNRKHHSKPVLPTHTTTSNTSNTDSNNENKS</sequence>
<keyword evidence="4 7" id="KW-1133">Transmembrane helix</keyword>
<dbReference type="Proteomes" id="UP000076078">
    <property type="component" value="Unassembled WGS sequence"/>
</dbReference>
<evidence type="ECO:0000256" key="6">
    <source>
        <dbReference type="SAM" id="MobiDB-lite"/>
    </source>
</evidence>
<evidence type="ECO:0000256" key="4">
    <source>
        <dbReference type="ARBA" id="ARBA00022989"/>
    </source>
</evidence>
<dbReference type="FunCoup" id="A0A151ZJT3">
    <property type="interactions" value="81"/>
</dbReference>
<dbReference type="GO" id="GO:0046964">
    <property type="term" value="F:3'-phosphoadenosine 5'-phosphosulfate transmembrane transporter activity"/>
    <property type="evidence" value="ECO:0007669"/>
    <property type="project" value="TreeGrafter"/>
</dbReference>
<protein>
    <submittedName>
        <fullName evidence="8">Uncharacterized protein</fullName>
    </submittedName>
</protein>
<dbReference type="Pfam" id="PF08449">
    <property type="entry name" value="UAA"/>
    <property type="match status" value="1"/>
</dbReference>
<feature type="transmembrane region" description="Helical" evidence="7">
    <location>
        <begin position="201"/>
        <end position="218"/>
    </location>
</feature>
<feature type="transmembrane region" description="Helical" evidence="7">
    <location>
        <begin position="41"/>
        <end position="58"/>
    </location>
</feature>
<keyword evidence="3 7" id="KW-0812">Transmembrane</keyword>
<keyword evidence="5 7" id="KW-0472">Membrane</keyword>
<gene>
    <name evidence="8" type="ORF">DLAC_04466</name>
</gene>
<comment type="subcellular location">
    <subcellularLocation>
        <location evidence="1">Membrane</location>
        <topology evidence="1">Multi-pass membrane protein</topology>
    </subcellularLocation>
</comment>
<dbReference type="GO" id="GO:0005789">
    <property type="term" value="C:endoplasmic reticulum membrane"/>
    <property type="evidence" value="ECO:0007669"/>
    <property type="project" value="TreeGrafter"/>
</dbReference>
<evidence type="ECO:0000256" key="1">
    <source>
        <dbReference type="ARBA" id="ARBA00004141"/>
    </source>
</evidence>
<feature type="transmembrane region" description="Helical" evidence="7">
    <location>
        <begin position="83"/>
        <end position="102"/>
    </location>
</feature>
<proteinExistence type="predicted"/>
<dbReference type="STRING" id="361077.A0A151ZJT3"/>
<feature type="transmembrane region" description="Helical" evidence="7">
    <location>
        <begin position="170"/>
        <end position="189"/>
    </location>
</feature>
<feature type="transmembrane region" description="Helical" evidence="7">
    <location>
        <begin position="239"/>
        <end position="260"/>
    </location>
</feature>
<dbReference type="InterPro" id="IPR013657">
    <property type="entry name" value="SCL35B1-4/HUT1"/>
</dbReference>
<dbReference type="PANTHER" id="PTHR10778">
    <property type="entry name" value="SOLUTE CARRIER FAMILY 35 MEMBER B"/>
    <property type="match status" value="1"/>
</dbReference>
<feature type="region of interest" description="Disordered" evidence="6">
    <location>
        <begin position="351"/>
        <end position="379"/>
    </location>
</feature>
<evidence type="ECO:0000256" key="3">
    <source>
        <dbReference type="ARBA" id="ARBA00022692"/>
    </source>
</evidence>
<comment type="caution">
    <text evidence="8">The sequence shown here is derived from an EMBL/GenBank/DDBJ whole genome shotgun (WGS) entry which is preliminary data.</text>
</comment>
<keyword evidence="9" id="KW-1185">Reference proteome</keyword>
<evidence type="ECO:0000256" key="5">
    <source>
        <dbReference type="ARBA" id="ARBA00023136"/>
    </source>
</evidence>
<dbReference type="EMBL" id="LODT01000022">
    <property type="protein sequence ID" value="KYQ94175.1"/>
    <property type="molecule type" value="Genomic_DNA"/>
</dbReference>
<dbReference type="PANTHER" id="PTHR10778:SF13">
    <property type="entry name" value="ADENOSINE 3'-PHOSPHO 5'-PHOSPHOSULFATE TRANSPORTER 1"/>
    <property type="match status" value="1"/>
</dbReference>
<feature type="compositionally biased region" description="Low complexity" evidence="6">
    <location>
        <begin position="361"/>
        <end position="379"/>
    </location>
</feature>
<dbReference type="AlphaFoldDB" id="A0A151ZJT3"/>
<name>A0A151ZJT3_TIELA</name>
<dbReference type="InterPro" id="IPR037185">
    <property type="entry name" value="EmrE-like"/>
</dbReference>
<keyword evidence="2" id="KW-0813">Transport</keyword>
<feature type="transmembrane region" description="Helical" evidence="7">
    <location>
        <begin position="272"/>
        <end position="292"/>
    </location>
</feature>
<evidence type="ECO:0000313" key="8">
    <source>
        <dbReference type="EMBL" id="KYQ94175.1"/>
    </source>
</evidence>
<evidence type="ECO:0000313" key="9">
    <source>
        <dbReference type="Proteomes" id="UP000076078"/>
    </source>
</evidence>
<dbReference type="SUPFAM" id="SSF103481">
    <property type="entry name" value="Multidrug resistance efflux transporter EmrE"/>
    <property type="match status" value="1"/>
</dbReference>
<organism evidence="8 9">
    <name type="scientific">Tieghemostelium lacteum</name>
    <name type="common">Slime mold</name>
    <name type="synonym">Dictyostelium lacteum</name>
    <dbReference type="NCBI Taxonomy" id="361077"/>
    <lineage>
        <taxon>Eukaryota</taxon>
        <taxon>Amoebozoa</taxon>
        <taxon>Evosea</taxon>
        <taxon>Eumycetozoa</taxon>
        <taxon>Dictyostelia</taxon>
        <taxon>Dictyosteliales</taxon>
        <taxon>Raperosteliaceae</taxon>
        <taxon>Tieghemostelium</taxon>
    </lineage>
</organism>